<evidence type="ECO:0000256" key="1">
    <source>
        <dbReference type="SAM" id="MobiDB-lite"/>
    </source>
</evidence>
<evidence type="ECO:0000313" key="2">
    <source>
        <dbReference type="EMBL" id="CAL1400747.1"/>
    </source>
</evidence>
<reference evidence="2 3" key="1">
    <citation type="submission" date="2024-04" db="EMBL/GenBank/DDBJ databases">
        <authorList>
            <person name="Fracassetti M."/>
        </authorList>
    </citation>
    <scope>NUCLEOTIDE SEQUENCE [LARGE SCALE GENOMIC DNA]</scope>
</reference>
<evidence type="ECO:0000313" key="3">
    <source>
        <dbReference type="Proteomes" id="UP001497516"/>
    </source>
</evidence>
<dbReference type="EMBL" id="OZ034820">
    <property type="protein sequence ID" value="CAL1400747.1"/>
    <property type="molecule type" value="Genomic_DNA"/>
</dbReference>
<dbReference type="Proteomes" id="UP001497516">
    <property type="component" value="Chromosome 7"/>
</dbReference>
<dbReference type="AlphaFoldDB" id="A0AAV2FS18"/>
<feature type="compositionally biased region" description="Basic and acidic residues" evidence="1">
    <location>
        <begin position="1"/>
        <end position="11"/>
    </location>
</feature>
<proteinExistence type="predicted"/>
<gene>
    <name evidence="2" type="ORF">LTRI10_LOCUS40855</name>
</gene>
<keyword evidence="3" id="KW-1185">Reference proteome</keyword>
<protein>
    <submittedName>
        <fullName evidence="2">Uncharacterized protein</fullName>
    </submittedName>
</protein>
<sequence length="76" mass="8660">MGLRHSNREATHGSSLIVGENQCRENPKGASHIMASVRGRSLRWCDAEAGLIVNDTMYWRRRSDHRSTASRHQEMP</sequence>
<organism evidence="2 3">
    <name type="scientific">Linum trigynum</name>
    <dbReference type="NCBI Taxonomy" id="586398"/>
    <lineage>
        <taxon>Eukaryota</taxon>
        <taxon>Viridiplantae</taxon>
        <taxon>Streptophyta</taxon>
        <taxon>Embryophyta</taxon>
        <taxon>Tracheophyta</taxon>
        <taxon>Spermatophyta</taxon>
        <taxon>Magnoliopsida</taxon>
        <taxon>eudicotyledons</taxon>
        <taxon>Gunneridae</taxon>
        <taxon>Pentapetalae</taxon>
        <taxon>rosids</taxon>
        <taxon>fabids</taxon>
        <taxon>Malpighiales</taxon>
        <taxon>Linaceae</taxon>
        <taxon>Linum</taxon>
    </lineage>
</organism>
<accession>A0AAV2FS18</accession>
<name>A0AAV2FS18_9ROSI</name>
<feature type="region of interest" description="Disordered" evidence="1">
    <location>
        <begin position="1"/>
        <end position="23"/>
    </location>
</feature>